<dbReference type="Proteomes" id="UP000299102">
    <property type="component" value="Unassembled WGS sequence"/>
</dbReference>
<proteinExistence type="predicted"/>
<gene>
    <name evidence="1" type="ORF">EVAR_18316_1</name>
</gene>
<reference evidence="1 2" key="1">
    <citation type="journal article" date="2019" name="Commun. Biol.">
        <title>The bagworm genome reveals a unique fibroin gene that provides high tensile strength.</title>
        <authorList>
            <person name="Kono N."/>
            <person name="Nakamura H."/>
            <person name="Ohtoshi R."/>
            <person name="Tomita M."/>
            <person name="Numata K."/>
            <person name="Arakawa K."/>
        </authorList>
    </citation>
    <scope>NUCLEOTIDE SEQUENCE [LARGE SCALE GENOMIC DNA]</scope>
</reference>
<sequence>MKAVIDRRNGKTSVTDGLSALRGTKREDCLDFRFKAIDQLIDSPATSCVSRLTYTRSSRKAVDEFDENGRQARRVVEPSRRFDDTLTPLFPYSYFDARREHAVSVIVHDTA</sequence>
<evidence type="ECO:0000313" key="2">
    <source>
        <dbReference type="Proteomes" id="UP000299102"/>
    </source>
</evidence>
<protein>
    <submittedName>
        <fullName evidence="1">Uncharacterized protein</fullName>
    </submittedName>
</protein>
<evidence type="ECO:0000313" key="1">
    <source>
        <dbReference type="EMBL" id="GBP35191.1"/>
    </source>
</evidence>
<organism evidence="1 2">
    <name type="scientific">Eumeta variegata</name>
    <name type="common">Bagworm moth</name>
    <name type="synonym">Eumeta japonica</name>
    <dbReference type="NCBI Taxonomy" id="151549"/>
    <lineage>
        <taxon>Eukaryota</taxon>
        <taxon>Metazoa</taxon>
        <taxon>Ecdysozoa</taxon>
        <taxon>Arthropoda</taxon>
        <taxon>Hexapoda</taxon>
        <taxon>Insecta</taxon>
        <taxon>Pterygota</taxon>
        <taxon>Neoptera</taxon>
        <taxon>Endopterygota</taxon>
        <taxon>Lepidoptera</taxon>
        <taxon>Glossata</taxon>
        <taxon>Ditrysia</taxon>
        <taxon>Tineoidea</taxon>
        <taxon>Psychidae</taxon>
        <taxon>Oiketicinae</taxon>
        <taxon>Eumeta</taxon>
    </lineage>
</organism>
<accession>A0A4C1V8J7</accession>
<comment type="caution">
    <text evidence="1">The sequence shown here is derived from an EMBL/GenBank/DDBJ whole genome shotgun (WGS) entry which is preliminary data.</text>
</comment>
<dbReference type="AlphaFoldDB" id="A0A4C1V8J7"/>
<name>A0A4C1V8J7_EUMVA</name>
<dbReference type="EMBL" id="BGZK01000300">
    <property type="protein sequence ID" value="GBP35191.1"/>
    <property type="molecule type" value="Genomic_DNA"/>
</dbReference>
<keyword evidence="2" id="KW-1185">Reference proteome</keyword>